<proteinExistence type="predicted"/>
<evidence type="ECO:0000259" key="2">
    <source>
        <dbReference type="PROSITE" id="PS50006"/>
    </source>
</evidence>
<evidence type="ECO:0000256" key="1">
    <source>
        <dbReference type="SAM" id="Phobius"/>
    </source>
</evidence>
<dbReference type="PROSITE" id="PS50006">
    <property type="entry name" value="FHA_DOMAIN"/>
    <property type="match status" value="1"/>
</dbReference>
<dbReference type="SUPFAM" id="SSF49879">
    <property type="entry name" value="SMAD/FHA domain"/>
    <property type="match status" value="1"/>
</dbReference>
<protein>
    <submittedName>
        <fullName evidence="3">FHA domain-containing protein</fullName>
    </submittedName>
</protein>
<evidence type="ECO:0000313" key="4">
    <source>
        <dbReference type="Proteomes" id="UP001344888"/>
    </source>
</evidence>
<keyword evidence="1" id="KW-0812">Transmembrane</keyword>
<dbReference type="CDD" id="cd00060">
    <property type="entry name" value="FHA"/>
    <property type="match status" value="1"/>
</dbReference>
<dbReference type="Gene3D" id="2.60.200.20">
    <property type="match status" value="1"/>
</dbReference>
<dbReference type="RefSeq" id="WP_326124545.1">
    <property type="nucleotide sequence ID" value="NZ_JARSFG010000020.1"/>
</dbReference>
<keyword evidence="1" id="KW-0472">Membrane</keyword>
<dbReference type="Proteomes" id="UP001344888">
    <property type="component" value="Unassembled WGS sequence"/>
</dbReference>
<accession>A0AAW9NUS2</accession>
<name>A0AAW9NUS2_9BACL</name>
<feature type="domain" description="FHA" evidence="2">
    <location>
        <begin position="106"/>
        <end position="157"/>
    </location>
</feature>
<reference evidence="3 4" key="1">
    <citation type="submission" date="2023-03" db="EMBL/GenBank/DDBJ databases">
        <title>Bacillus Genome Sequencing.</title>
        <authorList>
            <person name="Dunlap C."/>
        </authorList>
    </citation>
    <scope>NUCLEOTIDE SEQUENCE [LARGE SCALE GENOMIC DNA]</scope>
    <source>
        <strain evidence="3 4">B-59205</strain>
    </source>
</reference>
<feature type="transmembrane region" description="Helical" evidence="1">
    <location>
        <begin position="20"/>
        <end position="41"/>
    </location>
</feature>
<dbReference type="InterPro" id="IPR000253">
    <property type="entry name" value="FHA_dom"/>
</dbReference>
<dbReference type="EMBL" id="JARSFG010000020">
    <property type="protein sequence ID" value="MEC1180043.1"/>
    <property type="molecule type" value="Genomic_DNA"/>
</dbReference>
<gene>
    <name evidence="3" type="ORF">P9B03_16195</name>
</gene>
<dbReference type="AlphaFoldDB" id="A0AAW9NUS2"/>
<evidence type="ECO:0000313" key="3">
    <source>
        <dbReference type="EMBL" id="MEC1180043.1"/>
    </source>
</evidence>
<keyword evidence="1" id="KW-1133">Transmembrane helix</keyword>
<organism evidence="3 4">
    <name type="scientific">Metasolibacillus meyeri</name>
    <dbReference type="NCBI Taxonomy" id="1071052"/>
    <lineage>
        <taxon>Bacteria</taxon>
        <taxon>Bacillati</taxon>
        <taxon>Bacillota</taxon>
        <taxon>Bacilli</taxon>
        <taxon>Bacillales</taxon>
        <taxon>Caryophanaceae</taxon>
        <taxon>Metasolibacillus</taxon>
    </lineage>
</organism>
<dbReference type="Pfam" id="PF00498">
    <property type="entry name" value="FHA"/>
    <property type="match status" value="1"/>
</dbReference>
<sequence length="192" mass="21694">MDEWTNLTNTYKKRQQADVAIKIIDILLLIVSVFLLLYIFVLSQAPLLQILSIVIIVAGGTAFLIYSYITANKKALAQTTDIEKLVLLNEQGQEVLEWSLKNQTSLLIGKKTVDYQPEIDLSHTEYAALINTEHALLNCVDGIWYVEDVDSVNGVGIRKPYRHLTQKLKQENPYPIGYGDILYIANTKIIAK</sequence>
<feature type="transmembrane region" description="Helical" evidence="1">
    <location>
        <begin position="47"/>
        <end position="69"/>
    </location>
</feature>
<comment type="caution">
    <text evidence="3">The sequence shown here is derived from an EMBL/GenBank/DDBJ whole genome shotgun (WGS) entry which is preliminary data.</text>
</comment>
<dbReference type="InterPro" id="IPR008984">
    <property type="entry name" value="SMAD_FHA_dom_sf"/>
</dbReference>
<keyword evidence="4" id="KW-1185">Reference proteome</keyword>